<proteinExistence type="predicted"/>
<keyword evidence="3 6" id="KW-0812">Transmembrane</keyword>
<evidence type="ECO:0000256" key="1">
    <source>
        <dbReference type="ARBA" id="ARBA00004651"/>
    </source>
</evidence>
<evidence type="ECO:0000313" key="8">
    <source>
        <dbReference type="Proteomes" id="UP000335415"/>
    </source>
</evidence>
<gene>
    <name evidence="7" type="ORF">FJU30_10310</name>
</gene>
<dbReference type="Pfam" id="PF01810">
    <property type="entry name" value="LysE"/>
    <property type="match status" value="1"/>
</dbReference>
<feature type="transmembrane region" description="Helical" evidence="6">
    <location>
        <begin position="45"/>
        <end position="69"/>
    </location>
</feature>
<feature type="transmembrane region" description="Helical" evidence="6">
    <location>
        <begin position="157"/>
        <end position="176"/>
    </location>
</feature>
<dbReference type="OrthoDB" id="581870at2"/>
<reference evidence="7 8" key="1">
    <citation type="submission" date="2019-09" db="EMBL/GenBank/DDBJ databases">
        <authorList>
            <person name="Li Y."/>
        </authorList>
    </citation>
    <scope>NUCLEOTIDE SEQUENCE [LARGE SCALE GENOMIC DNA]</scope>
    <source>
        <strain evidence="7 8">L3-3HA</strain>
    </source>
</reference>
<dbReference type="Proteomes" id="UP000335415">
    <property type="component" value="Unassembled WGS sequence"/>
</dbReference>
<keyword evidence="5 6" id="KW-0472">Membrane</keyword>
<dbReference type="AlphaFoldDB" id="A0A5J5G241"/>
<organism evidence="7 8">
    <name type="scientific">Affinibrenneria salicis</name>
    <dbReference type="NCBI Taxonomy" id="2590031"/>
    <lineage>
        <taxon>Bacteria</taxon>
        <taxon>Pseudomonadati</taxon>
        <taxon>Pseudomonadota</taxon>
        <taxon>Gammaproteobacteria</taxon>
        <taxon>Enterobacterales</taxon>
        <taxon>Pectobacteriaceae</taxon>
        <taxon>Affinibrenneria</taxon>
    </lineage>
</organism>
<comment type="caution">
    <text evidence="7">The sequence shown here is derived from an EMBL/GenBank/DDBJ whole genome shotgun (WGS) entry which is preliminary data.</text>
</comment>
<evidence type="ECO:0000256" key="2">
    <source>
        <dbReference type="ARBA" id="ARBA00022475"/>
    </source>
</evidence>
<evidence type="ECO:0000256" key="5">
    <source>
        <dbReference type="ARBA" id="ARBA00023136"/>
    </source>
</evidence>
<dbReference type="InterPro" id="IPR001123">
    <property type="entry name" value="LeuE-type"/>
</dbReference>
<protein>
    <submittedName>
        <fullName evidence="7">LysE family translocator</fullName>
    </submittedName>
</protein>
<keyword evidence="8" id="KW-1185">Reference proteome</keyword>
<evidence type="ECO:0000256" key="4">
    <source>
        <dbReference type="ARBA" id="ARBA00022989"/>
    </source>
</evidence>
<feature type="transmembrane region" description="Helical" evidence="6">
    <location>
        <begin position="188"/>
        <end position="208"/>
    </location>
</feature>
<evidence type="ECO:0000313" key="7">
    <source>
        <dbReference type="EMBL" id="KAA9000610.1"/>
    </source>
</evidence>
<sequence>MWFDTLFPAHFPALALAHFVALLSPGPDFFLLSGYAIRYRLRGSFAIAIGIAAGNGCYIALAVAGWNGIQHSPRLFSLIELAGAAYLLWIGWQLAHSRPRNGELALTAAARLPSPARQLLLGLGSSLLNPKNALFYFSLMTTILGSAVTLPQHIACGVWMTLVVLVWDSLLAALAGHDWLQRRLLRNLHWIERAAGALLIAFGLILLFNRTVSALV</sequence>
<keyword evidence="4 6" id="KW-1133">Transmembrane helix</keyword>
<keyword evidence="2" id="KW-1003">Cell membrane</keyword>
<comment type="subcellular location">
    <subcellularLocation>
        <location evidence="1">Cell membrane</location>
        <topology evidence="1">Multi-pass membrane protein</topology>
    </subcellularLocation>
</comment>
<name>A0A5J5G241_9GAMM</name>
<dbReference type="RefSeq" id="WP_150434878.1">
    <property type="nucleotide sequence ID" value="NZ_VYKJ01000004.1"/>
</dbReference>
<feature type="transmembrane region" description="Helical" evidence="6">
    <location>
        <begin position="133"/>
        <end position="151"/>
    </location>
</feature>
<dbReference type="GO" id="GO:0015171">
    <property type="term" value="F:amino acid transmembrane transporter activity"/>
    <property type="evidence" value="ECO:0007669"/>
    <property type="project" value="TreeGrafter"/>
</dbReference>
<evidence type="ECO:0000256" key="6">
    <source>
        <dbReference type="SAM" id="Phobius"/>
    </source>
</evidence>
<dbReference type="GO" id="GO:0005886">
    <property type="term" value="C:plasma membrane"/>
    <property type="evidence" value="ECO:0007669"/>
    <property type="project" value="UniProtKB-SubCell"/>
</dbReference>
<dbReference type="EMBL" id="VYKJ01000004">
    <property type="protein sequence ID" value="KAA9000610.1"/>
    <property type="molecule type" value="Genomic_DNA"/>
</dbReference>
<feature type="transmembrane region" description="Helical" evidence="6">
    <location>
        <begin position="75"/>
        <end position="92"/>
    </location>
</feature>
<accession>A0A5J5G241</accession>
<evidence type="ECO:0000256" key="3">
    <source>
        <dbReference type="ARBA" id="ARBA00022692"/>
    </source>
</evidence>
<dbReference type="PANTHER" id="PTHR30086">
    <property type="entry name" value="ARGININE EXPORTER PROTEIN ARGO"/>
    <property type="match status" value="1"/>
</dbReference>
<dbReference type="PANTHER" id="PTHR30086:SF17">
    <property type="entry name" value="LYSE FAMILY TRANSLOCATOR"/>
    <property type="match status" value="1"/>
</dbReference>